<dbReference type="InterPro" id="IPR015797">
    <property type="entry name" value="NUDIX_hydrolase-like_dom_sf"/>
</dbReference>
<dbReference type="InterPro" id="IPR056375">
    <property type="entry name" value="Idi_bact"/>
</dbReference>
<comment type="caution">
    <text evidence="12">The sequence shown here is derived from an EMBL/GenBank/DDBJ whole genome shotgun (WGS) entry which is preliminary data.</text>
</comment>
<dbReference type="NCBIfam" id="NF002995">
    <property type="entry name" value="PRK03759.1"/>
    <property type="match status" value="1"/>
</dbReference>
<evidence type="ECO:0000256" key="7">
    <source>
        <dbReference type="ARBA" id="ARBA00023211"/>
    </source>
</evidence>
<dbReference type="PIRSF" id="PIRSF018427">
    <property type="entry name" value="Isopntndiph_ism"/>
    <property type="match status" value="1"/>
</dbReference>
<keyword evidence="9 12" id="KW-0413">Isomerase</keyword>
<keyword evidence="8" id="KW-0414">Isoprene biosynthesis</keyword>
<dbReference type="RefSeq" id="WP_238807585.1">
    <property type="nucleotide sequence ID" value="NZ_CAKLPY010000002.1"/>
</dbReference>
<protein>
    <recommendedName>
        <fullName evidence="3 10">Isopentenyl-diphosphate delta-isomerase</fullName>
        <ecNumber evidence="3 10">5.3.3.2</ecNumber>
    </recommendedName>
</protein>
<name>A0ABM9ATQ5_9BACT</name>
<dbReference type="EC" id="5.3.3.2" evidence="3 10"/>
<dbReference type="GO" id="GO:0004452">
    <property type="term" value="F:isopentenyl-diphosphate delta-isomerase activity"/>
    <property type="evidence" value="ECO:0007669"/>
    <property type="project" value="UniProtKB-EC"/>
</dbReference>
<dbReference type="Proteomes" id="UP000837932">
    <property type="component" value="Unassembled WGS sequence"/>
</dbReference>
<dbReference type="PROSITE" id="PS51462">
    <property type="entry name" value="NUDIX"/>
    <property type="match status" value="1"/>
</dbReference>
<accession>A0ABM9ATQ5</accession>
<evidence type="ECO:0000313" key="13">
    <source>
        <dbReference type="Proteomes" id="UP000837932"/>
    </source>
</evidence>
<evidence type="ECO:0000256" key="1">
    <source>
        <dbReference type="ARBA" id="ARBA00004826"/>
    </source>
</evidence>
<gene>
    <name evidence="12" type="primary">idi</name>
    <name evidence="12" type="ORF">EMA8858_03180</name>
</gene>
<dbReference type="HAMAP" id="MF_00202">
    <property type="entry name" value="Idi"/>
    <property type="match status" value="1"/>
</dbReference>
<keyword evidence="6" id="KW-0460">Magnesium</keyword>
<dbReference type="NCBIfam" id="TIGR02150">
    <property type="entry name" value="IPP_isom_1"/>
    <property type="match status" value="1"/>
</dbReference>
<evidence type="ECO:0000256" key="3">
    <source>
        <dbReference type="ARBA" id="ARBA00012057"/>
    </source>
</evidence>
<evidence type="ECO:0000256" key="4">
    <source>
        <dbReference type="ARBA" id="ARBA00022490"/>
    </source>
</evidence>
<evidence type="ECO:0000256" key="2">
    <source>
        <dbReference type="ARBA" id="ARBA00007579"/>
    </source>
</evidence>
<dbReference type="SUPFAM" id="SSF55811">
    <property type="entry name" value="Nudix"/>
    <property type="match status" value="1"/>
</dbReference>
<keyword evidence="13" id="KW-1185">Reference proteome</keyword>
<evidence type="ECO:0000256" key="8">
    <source>
        <dbReference type="ARBA" id="ARBA00023229"/>
    </source>
</evidence>
<dbReference type="EMBL" id="CAKLPY010000002">
    <property type="protein sequence ID" value="CAH0997043.1"/>
    <property type="molecule type" value="Genomic_DNA"/>
</dbReference>
<evidence type="ECO:0000313" key="12">
    <source>
        <dbReference type="EMBL" id="CAH0997043.1"/>
    </source>
</evidence>
<evidence type="ECO:0000256" key="10">
    <source>
        <dbReference type="NCBIfam" id="TIGR02150"/>
    </source>
</evidence>
<sequence>MTFSTTDIILVNENDEEIGIGEKLMVHQRGLLHRAFSILVFNDNNELLIHQRTSHKYHSGDLWTNTCCGHPNANEEISKAAHRRLGEEMGFDTSLEFLYKFQYRTEFANGLVESEIDHVFIGNYNDNFTVNPEEVADYKWIMLDDLLENVAQYPENYTFWFREILKSSAFLTYMSSNLILV</sequence>
<comment type="similarity">
    <text evidence="2">Belongs to the IPP isomerase type 1 family.</text>
</comment>
<dbReference type="InterPro" id="IPR011876">
    <property type="entry name" value="IsopentenylPP_isomerase_typ1"/>
</dbReference>
<dbReference type="CDD" id="cd02885">
    <property type="entry name" value="NUDIX_IPP_Isomerase"/>
    <property type="match status" value="1"/>
</dbReference>
<evidence type="ECO:0000259" key="11">
    <source>
        <dbReference type="PROSITE" id="PS51462"/>
    </source>
</evidence>
<evidence type="ECO:0000256" key="9">
    <source>
        <dbReference type="ARBA" id="ARBA00023235"/>
    </source>
</evidence>
<evidence type="ECO:0000256" key="5">
    <source>
        <dbReference type="ARBA" id="ARBA00022723"/>
    </source>
</evidence>
<keyword evidence="7" id="KW-0464">Manganese</keyword>
<dbReference type="PANTHER" id="PTHR10885">
    <property type="entry name" value="ISOPENTENYL-DIPHOSPHATE DELTA-ISOMERASE"/>
    <property type="match status" value="1"/>
</dbReference>
<dbReference type="PANTHER" id="PTHR10885:SF0">
    <property type="entry name" value="ISOPENTENYL-DIPHOSPHATE DELTA-ISOMERASE"/>
    <property type="match status" value="1"/>
</dbReference>
<proteinExistence type="inferred from homology"/>
<keyword evidence="4" id="KW-0963">Cytoplasm</keyword>
<dbReference type="Gene3D" id="3.90.79.10">
    <property type="entry name" value="Nucleoside Triphosphate Pyrophosphohydrolase"/>
    <property type="match status" value="1"/>
</dbReference>
<feature type="domain" description="Nudix hydrolase" evidence="11">
    <location>
        <begin position="31"/>
        <end position="163"/>
    </location>
</feature>
<comment type="pathway">
    <text evidence="1">Isoprenoid biosynthesis; dimethylallyl diphosphate biosynthesis; dimethylallyl diphosphate from isopentenyl diphosphate: step 1/1.</text>
</comment>
<keyword evidence="5" id="KW-0479">Metal-binding</keyword>
<dbReference type="InterPro" id="IPR000086">
    <property type="entry name" value="NUDIX_hydrolase_dom"/>
</dbReference>
<dbReference type="Pfam" id="PF00293">
    <property type="entry name" value="NUDIX"/>
    <property type="match status" value="1"/>
</dbReference>
<organism evidence="12 13">
    <name type="scientific">Emticicia aquatica</name>
    <dbReference type="NCBI Taxonomy" id="1681835"/>
    <lineage>
        <taxon>Bacteria</taxon>
        <taxon>Pseudomonadati</taxon>
        <taxon>Bacteroidota</taxon>
        <taxon>Cytophagia</taxon>
        <taxon>Cytophagales</taxon>
        <taxon>Leadbetterellaceae</taxon>
        <taxon>Emticicia</taxon>
    </lineage>
</organism>
<evidence type="ECO:0000256" key="6">
    <source>
        <dbReference type="ARBA" id="ARBA00022842"/>
    </source>
</evidence>
<reference evidence="12" key="1">
    <citation type="submission" date="2021-12" db="EMBL/GenBank/DDBJ databases">
        <authorList>
            <person name="Rodrigo-Torres L."/>
            <person name="Arahal R. D."/>
            <person name="Lucena T."/>
        </authorList>
    </citation>
    <scope>NUCLEOTIDE SEQUENCE</scope>
    <source>
        <strain evidence="12">CECT 8858</strain>
    </source>
</reference>